<accession>A0A5C4VZN6</accession>
<evidence type="ECO:0000313" key="6">
    <source>
        <dbReference type="EMBL" id="KAB8190882.1"/>
    </source>
</evidence>
<gene>
    <name evidence="6" type="ORF">FH608_033040</name>
</gene>
<evidence type="ECO:0000313" key="7">
    <source>
        <dbReference type="Proteomes" id="UP000312512"/>
    </source>
</evidence>
<dbReference type="Pfam" id="PF00069">
    <property type="entry name" value="Pkinase"/>
    <property type="match status" value="1"/>
</dbReference>
<organism evidence="6 7">
    <name type="scientific">Nonomuraea phyllanthi</name>
    <dbReference type="NCBI Taxonomy" id="2219224"/>
    <lineage>
        <taxon>Bacteria</taxon>
        <taxon>Bacillati</taxon>
        <taxon>Actinomycetota</taxon>
        <taxon>Actinomycetes</taxon>
        <taxon>Streptosporangiales</taxon>
        <taxon>Streptosporangiaceae</taxon>
        <taxon>Nonomuraea</taxon>
    </lineage>
</organism>
<dbReference type="InterPro" id="IPR000719">
    <property type="entry name" value="Prot_kinase_dom"/>
</dbReference>
<dbReference type="SMART" id="SM00220">
    <property type="entry name" value="S_TKc"/>
    <property type="match status" value="1"/>
</dbReference>
<dbReference type="InterPro" id="IPR017441">
    <property type="entry name" value="Protein_kinase_ATP_BS"/>
</dbReference>
<keyword evidence="1" id="KW-0808">Transferase</keyword>
<dbReference type="Gene3D" id="3.30.200.20">
    <property type="entry name" value="Phosphorylase Kinase, domain 1"/>
    <property type="match status" value="1"/>
</dbReference>
<dbReference type="PROSITE" id="PS00108">
    <property type="entry name" value="PROTEIN_KINASE_ST"/>
    <property type="match status" value="1"/>
</dbReference>
<dbReference type="AlphaFoldDB" id="A0A5C4VZN6"/>
<comment type="caution">
    <text evidence="6">The sequence shown here is derived from an EMBL/GenBank/DDBJ whole genome shotgun (WGS) entry which is preliminary data.</text>
</comment>
<dbReference type="CDD" id="cd14014">
    <property type="entry name" value="STKc_PknB_like"/>
    <property type="match status" value="1"/>
</dbReference>
<evidence type="ECO:0000259" key="5">
    <source>
        <dbReference type="PROSITE" id="PS50011"/>
    </source>
</evidence>
<evidence type="ECO:0000256" key="1">
    <source>
        <dbReference type="ARBA" id="ARBA00022679"/>
    </source>
</evidence>
<keyword evidence="2" id="KW-0547">Nucleotide-binding</keyword>
<dbReference type="GO" id="GO:0004674">
    <property type="term" value="F:protein serine/threonine kinase activity"/>
    <property type="evidence" value="ECO:0007669"/>
    <property type="project" value="TreeGrafter"/>
</dbReference>
<dbReference type="PANTHER" id="PTHR43289">
    <property type="entry name" value="MITOGEN-ACTIVATED PROTEIN KINASE KINASE KINASE 20-RELATED"/>
    <property type="match status" value="1"/>
</dbReference>
<dbReference type="SUPFAM" id="SSF56112">
    <property type="entry name" value="Protein kinase-like (PK-like)"/>
    <property type="match status" value="1"/>
</dbReference>
<dbReference type="Gene3D" id="1.10.510.10">
    <property type="entry name" value="Transferase(Phosphotransferase) domain 1"/>
    <property type="match status" value="1"/>
</dbReference>
<dbReference type="PANTHER" id="PTHR43289:SF34">
    <property type="entry name" value="SERINE_THREONINE-PROTEIN KINASE YBDM-RELATED"/>
    <property type="match status" value="1"/>
</dbReference>
<dbReference type="GO" id="GO:0005524">
    <property type="term" value="F:ATP binding"/>
    <property type="evidence" value="ECO:0007669"/>
    <property type="project" value="UniProtKB-UniRule"/>
</dbReference>
<dbReference type="Gene3D" id="2.60.120.560">
    <property type="entry name" value="Exo-inulinase, domain 1"/>
    <property type="match status" value="1"/>
</dbReference>
<evidence type="ECO:0000256" key="4">
    <source>
        <dbReference type="ARBA" id="ARBA00022840"/>
    </source>
</evidence>
<dbReference type="Proteomes" id="UP000312512">
    <property type="component" value="Unassembled WGS sequence"/>
</dbReference>
<dbReference type="InterPro" id="IPR011009">
    <property type="entry name" value="Kinase-like_dom_sf"/>
</dbReference>
<keyword evidence="4" id="KW-0067">ATP-binding</keyword>
<feature type="domain" description="Protein kinase" evidence="5">
    <location>
        <begin position="59"/>
        <end position="314"/>
    </location>
</feature>
<sequence length="589" mass="62255">MACILLVNSGAARSFPRTPRGPSAETARPGRRTHVSCEVCGVSVSLRAVSGETSQIGRYRLLSVLGRGGMGTVHLAEDPAGQRVAVKVINPELSQYEQFRMRFRREADAAQRVRRFCTAAVIEAALDGDQLYVVTEYVPGPNLEEAVRRSGPLRGSSLDALAVSVATALTAIHGAGVVHRDLKPSNVLLSPVGPRVIDFGIARALDTLGGVTGTGELVGTPRYMAPEVLRGDPVSPACDVFSWGCLVAYAASGRAPFGGDTLPAIVYQVLNTEPNLAEVDPGLRELVGAALRKDPAMRPTAQQLLDQLVGRSAVPEQAAQTVQVAWQQATAAYTSVQRPPRKNPTKLIAGVAAAAALLVAGAVTTWVLVSPGGPPDDLGVLYREDFTQTSSGWDGTYDPDVTTSYGYRSDGTYGLDAESLTGQRRAKAPIPFLIATPTDTPDPSATPTPMLPASVVVSVTAEVKSHTGSGEYGVYCHDIDDDDAYYEFVLDTAGKARIRRVVDGAGGELASPVQVDGLPGKARVVASCEQAGSAVRLTMWVNGEQVHQVEDPNGLANGYVGLFARTPKDGRSVLKTAFDDFELRGQKQP</sequence>
<dbReference type="EMBL" id="VDLX02000014">
    <property type="protein sequence ID" value="KAB8190882.1"/>
    <property type="molecule type" value="Genomic_DNA"/>
</dbReference>
<reference evidence="6 7" key="1">
    <citation type="submission" date="2019-10" db="EMBL/GenBank/DDBJ databases">
        <title>Nonomuraea sp. nov., isolated from Phyllanthus amarus.</title>
        <authorList>
            <person name="Klykleung N."/>
            <person name="Tanasupawat S."/>
        </authorList>
    </citation>
    <scope>NUCLEOTIDE SEQUENCE [LARGE SCALE GENOMIC DNA]</scope>
    <source>
        <strain evidence="6 7">PA1-10</strain>
    </source>
</reference>
<proteinExistence type="predicted"/>
<dbReference type="OrthoDB" id="3915799at2"/>
<dbReference type="PROSITE" id="PS00107">
    <property type="entry name" value="PROTEIN_KINASE_ATP"/>
    <property type="match status" value="1"/>
</dbReference>
<evidence type="ECO:0000256" key="3">
    <source>
        <dbReference type="ARBA" id="ARBA00022777"/>
    </source>
</evidence>
<name>A0A5C4VZN6_9ACTN</name>
<protein>
    <submittedName>
        <fullName evidence="6">Protein kinase</fullName>
    </submittedName>
</protein>
<dbReference type="PROSITE" id="PS50011">
    <property type="entry name" value="PROTEIN_KINASE_DOM"/>
    <property type="match status" value="1"/>
</dbReference>
<keyword evidence="3 6" id="KW-0418">Kinase</keyword>
<evidence type="ECO:0000256" key="2">
    <source>
        <dbReference type="ARBA" id="ARBA00022741"/>
    </source>
</evidence>
<dbReference type="InterPro" id="IPR008271">
    <property type="entry name" value="Ser/Thr_kinase_AS"/>
</dbReference>
<keyword evidence="7" id="KW-1185">Reference proteome</keyword>